<keyword evidence="3" id="KW-0808">Transferase</keyword>
<evidence type="ECO:0000313" key="4">
    <source>
        <dbReference type="Proteomes" id="UP000480266"/>
    </source>
</evidence>
<dbReference type="GO" id="GO:0016020">
    <property type="term" value="C:membrane"/>
    <property type="evidence" value="ECO:0007669"/>
    <property type="project" value="TreeGrafter"/>
</dbReference>
<feature type="transmembrane region" description="Helical" evidence="1">
    <location>
        <begin position="325"/>
        <end position="347"/>
    </location>
</feature>
<comment type="caution">
    <text evidence="3">The sequence shown here is derived from an EMBL/GenBank/DDBJ whole genome shotgun (WGS) entry which is preliminary data.</text>
</comment>
<dbReference type="Proteomes" id="UP000480266">
    <property type="component" value="Unassembled WGS sequence"/>
</dbReference>
<organism evidence="3 4">
    <name type="scientific">Candidatus Afipia apatlaquensis</name>
    <dbReference type="NCBI Taxonomy" id="2712852"/>
    <lineage>
        <taxon>Bacteria</taxon>
        <taxon>Pseudomonadati</taxon>
        <taxon>Pseudomonadota</taxon>
        <taxon>Alphaproteobacteria</taxon>
        <taxon>Hyphomicrobiales</taxon>
        <taxon>Nitrobacteraceae</taxon>
        <taxon>Afipia</taxon>
    </lineage>
</organism>
<proteinExistence type="predicted"/>
<keyword evidence="4" id="KW-1185">Reference proteome</keyword>
<feature type="transmembrane region" description="Helical" evidence="1">
    <location>
        <begin position="260"/>
        <end position="278"/>
    </location>
</feature>
<keyword evidence="1" id="KW-1133">Transmembrane helix</keyword>
<name>A0A7C9VM80_9BRAD</name>
<dbReference type="GO" id="GO:0016747">
    <property type="term" value="F:acyltransferase activity, transferring groups other than amino-acyl groups"/>
    <property type="evidence" value="ECO:0007669"/>
    <property type="project" value="InterPro"/>
</dbReference>
<dbReference type="Pfam" id="PF01757">
    <property type="entry name" value="Acyl_transf_3"/>
    <property type="match status" value="1"/>
</dbReference>
<feature type="transmembrane region" description="Helical" evidence="1">
    <location>
        <begin position="90"/>
        <end position="107"/>
    </location>
</feature>
<evidence type="ECO:0000256" key="1">
    <source>
        <dbReference type="SAM" id="Phobius"/>
    </source>
</evidence>
<dbReference type="PANTHER" id="PTHR23028">
    <property type="entry name" value="ACETYLTRANSFERASE"/>
    <property type="match status" value="1"/>
</dbReference>
<sequence>MVSQRLRALDGLRGVAILLVMGFHYFYHLESFYYKSTLYPYGETFSNVLIFKYGYMGVELFFIISGFVIAMTLESSRSVIDFAIRRFVRIWPALIVSAILTFFLLNWSDAPFALHRRQFWPNFLPSFTLTPPSLWSGWFPKVDYVTGVYWSLVVEIRFYMIAAILFWLFSREKLARNLVIFTLVVYIARALLRRAMPGYNGVYDALFIPDYLPWFAAGAVFYELYKERLAKGAVLIMLAVIYALIARVSTNYAIIGRDPVFASAAALAFMALFWFLATKPSSMRLFEVRPLVWIGECSYSIYLYHYAVGMILISQVSKTIGLAPQLLLVAAISLLVLAVGRVSYATVENPARRWLTKLLIGPPQKPAAAASPAA</sequence>
<dbReference type="GO" id="GO:0000271">
    <property type="term" value="P:polysaccharide biosynthetic process"/>
    <property type="evidence" value="ECO:0007669"/>
    <property type="project" value="TreeGrafter"/>
</dbReference>
<reference evidence="3" key="1">
    <citation type="submission" date="2020-02" db="EMBL/GenBank/DDBJ databases">
        <title>Draft genome sequence of Candidatus Afipia apatlaquensis IBT-C3, a potential strain for decolorization of textile dyes.</title>
        <authorList>
            <person name="Sanchez-Reyes A."/>
            <person name="Breton-Deval L."/>
            <person name="Mangelson H."/>
            <person name="Sanchez-Flores A."/>
        </authorList>
    </citation>
    <scope>NUCLEOTIDE SEQUENCE [LARGE SCALE GENOMIC DNA]</scope>
    <source>
        <strain evidence="3">IBT-C3</strain>
    </source>
</reference>
<feature type="transmembrane region" description="Helical" evidence="1">
    <location>
        <begin position="290"/>
        <end position="313"/>
    </location>
</feature>
<dbReference type="EMBL" id="JAAMRR010000894">
    <property type="protein sequence ID" value="NGX96955.1"/>
    <property type="molecule type" value="Genomic_DNA"/>
</dbReference>
<feature type="transmembrane region" description="Helical" evidence="1">
    <location>
        <begin position="148"/>
        <end position="169"/>
    </location>
</feature>
<dbReference type="InterPro" id="IPR002656">
    <property type="entry name" value="Acyl_transf_3_dom"/>
</dbReference>
<accession>A0A7C9VM80</accession>
<feature type="domain" description="Acyltransferase 3" evidence="2">
    <location>
        <begin position="8"/>
        <end position="336"/>
    </location>
</feature>
<feature type="transmembrane region" description="Helical" evidence="1">
    <location>
        <begin position="49"/>
        <end position="70"/>
    </location>
</feature>
<feature type="transmembrane region" description="Helical" evidence="1">
    <location>
        <begin position="12"/>
        <end position="29"/>
    </location>
</feature>
<protein>
    <submittedName>
        <fullName evidence="3">Acyltransferase</fullName>
    </submittedName>
</protein>
<evidence type="ECO:0000313" key="3">
    <source>
        <dbReference type="EMBL" id="NGX96955.1"/>
    </source>
</evidence>
<feature type="transmembrane region" description="Helical" evidence="1">
    <location>
        <begin position="202"/>
        <end position="222"/>
    </location>
</feature>
<feature type="transmembrane region" description="Helical" evidence="1">
    <location>
        <begin position="234"/>
        <end position="254"/>
    </location>
</feature>
<keyword evidence="1" id="KW-0812">Transmembrane</keyword>
<keyword evidence="1" id="KW-0472">Membrane</keyword>
<dbReference type="PANTHER" id="PTHR23028:SF53">
    <property type="entry name" value="ACYL_TRANSF_3 DOMAIN-CONTAINING PROTEIN"/>
    <property type="match status" value="1"/>
</dbReference>
<feature type="transmembrane region" description="Helical" evidence="1">
    <location>
        <begin position="178"/>
        <end position="196"/>
    </location>
</feature>
<dbReference type="InterPro" id="IPR050879">
    <property type="entry name" value="Acyltransferase_3"/>
</dbReference>
<keyword evidence="3" id="KW-0012">Acyltransferase</keyword>
<gene>
    <name evidence="3" type="ORF">G4V63_17590</name>
</gene>
<evidence type="ECO:0000259" key="2">
    <source>
        <dbReference type="Pfam" id="PF01757"/>
    </source>
</evidence>
<dbReference type="AlphaFoldDB" id="A0A7C9VM80"/>